<dbReference type="OrthoDB" id="3265283at2759"/>
<comment type="caution">
    <text evidence="2">The sequence shown here is derived from an EMBL/GenBank/DDBJ whole genome shotgun (WGS) entry which is preliminary data.</text>
</comment>
<accession>A0A2N5UKU1</accession>
<reference evidence="2 3" key="1">
    <citation type="submission" date="2017-11" db="EMBL/GenBank/DDBJ databases">
        <title>De novo assembly and phasing of dikaryotic genomes from two isolates of Puccinia coronata f. sp. avenae, the causal agent of oat crown rust.</title>
        <authorList>
            <person name="Miller M.E."/>
            <person name="Zhang Y."/>
            <person name="Omidvar V."/>
            <person name="Sperschneider J."/>
            <person name="Schwessinger B."/>
            <person name="Raley C."/>
            <person name="Palmer J.M."/>
            <person name="Garnica D."/>
            <person name="Upadhyaya N."/>
            <person name="Rathjen J."/>
            <person name="Taylor J.M."/>
            <person name="Park R.F."/>
            <person name="Dodds P.N."/>
            <person name="Hirsch C.D."/>
            <person name="Kianian S.F."/>
            <person name="Figueroa M."/>
        </authorList>
    </citation>
    <scope>NUCLEOTIDE SEQUENCE [LARGE SCALE GENOMIC DNA]</scope>
    <source>
        <strain evidence="2">12NC29</strain>
    </source>
</reference>
<dbReference type="AlphaFoldDB" id="A0A2N5UKU1"/>
<feature type="compositionally biased region" description="Polar residues" evidence="1">
    <location>
        <begin position="174"/>
        <end position="183"/>
    </location>
</feature>
<proteinExistence type="predicted"/>
<keyword evidence="3" id="KW-1185">Reference proteome</keyword>
<dbReference type="EMBL" id="PGCJ01000208">
    <property type="protein sequence ID" value="PLW38389.1"/>
    <property type="molecule type" value="Genomic_DNA"/>
</dbReference>
<sequence>MSSKSTVDDLLEKILLISQSPSQIPHATQHDLIYQQFSCPPIVSADEEDEGIWYVVNKNMDSLFGAENYKKNIKRGKFGIEVVLEYLKKARQNSLWNADELLELKLVRICEYFEQSGGVLPKKRINEPVPKDPKEPIKKVKPLPEISTLKKSTCFPTDNPIASKSKPLPLADTSKASKSGSNILPGSKITNKTTIKILSECPKSKDGSACKDCSILKNEGGDPCNTIFKCHCGAPEVLLPKGQSQNVKAHWLSSKIILYAFFPKLIEN</sequence>
<evidence type="ECO:0000256" key="1">
    <source>
        <dbReference type="SAM" id="MobiDB-lite"/>
    </source>
</evidence>
<gene>
    <name evidence="2" type="ORF">PCANC_13649</name>
</gene>
<protein>
    <submittedName>
        <fullName evidence="2">Uncharacterized protein</fullName>
    </submittedName>
</protein>
<evidence type="ECO:0000313" key="3">
    <source>
        <dbReference type="Proteomes" id="UP000235388"/>
    </source>
</evidence>
<dbReference type="Proteomes" id="UP000235388">
    <property type="component" value="Unassembled WGS sequence"/>
</dbReference>
<evidence type="ECO:0000313" key="2">
    <source>
        <dbReference type="EMBL" id="PLW38389.1"/>
    </source>
</evidence>
<organism evidence="2 3">
    <name type="scientific">Puccinia coronata f. sp. avenae</name>
    <dbReference type="NCBI Taxonomy" id="200324"/>
    <lineage>
        <taxon>Eukaryota</taxon>
        <taxon>Fungi</taxon>
        <taxon>Dikarya</taxon>
        <taxon>Basidiomycota</taxon>
        <taxon>Pucciniomycotina</taxon>
        <taxon>Pucciniomycetes</taxon>
        <taxon>Pucciniales</taxon>
        <taxon>Pucciniaceae</taxon>
        <taxon>Puccinia</taxon>
    </lineage>
</organism>
<name>A0A2N5UKU1_9BASI</name>
<feature type="region of interest" description="Disordered" evidence="1">
    <location>
        <begin position="160"/>
        <end position="183"/>
    </location>
</feature>